<comment type="caution">
    <text evidence="2">The sequence shown here is derived from an EMBL/GenBank/DDBJ whole genome shotgun (WGS) entry which is preliminary data.</text>
</comment>
<evidence type="ECO:0000313" key="2">
    <source>
        <dbReference type="EMBL" id="PRQ08424.1"/>
    </source>
</evidence>
<dbReference type="AlphaFoldDB" id="A0A2S9YTK9"/>
<dbReference type="EMBL" id="PVNL01000041">
    <property type="protein sequence ID" value="PRQ08424.1"/>
    <property type="molecule type" value="Genomic_DNA"/>
</dbReference>
<feature type="compositionally biased region" description="Polar residues" evidence="1">
    <location>
        <begin position="1"/>
        <end position="11"/>
    </location>
</feature>
<feature type="region of interest" description="Disordered" evidence="1">
    <location>
        <begin position="1"/>
        <end position="28"/>
    </location>
</feature>
<protein>
    <submittedName>
        <fullName evidence="2">Uncharacterized protein</fullName>
    </submittedName>
</protein>
<dbReference type="Proteomes" id="UP000238823">
    <property type="component" value="Unassembled WGS sequence"/>
</dbReference>
<evidence type="ECO:0000256" key="1">
    <source>
        <dbReference type="SAM" id="MobiDB-lite"/>
    </source>
</evidence>
<name>A0A2S9YTK9_9BACT</name>
<accession>A0A2S9YTK9</accession>
<evidence type="ECO:0000313" key="3">
    <source>
        <dbReference type="Proteomes" id="UP000238823"/>
    </source>
</evidence>
<reference evidence="2 3" key="1">
    <citation type="submission" date="2018-03" db="EMBL/GenBank/DDBJ databases">
        <title>Draft Genome Sequences of the Obligatory Marine Myxobacteria Enhygromyxa salina SWB007.</title>
        <authorList>
            <person name="Poehlein A."/>
            <person name="Moghaddam J.A."/>
            <person name="Harms H."/>
            <person name="Alanjari M."/>
            <person name="Koenig G.M."/>
            <person name="Daniel R."/>
            <person name="Schaeberle T.F."/>
        </authorList>
    </citation>
    <scope>NUCLEOTIDE SEQUENCE [LARGE SCALE GENOMIC DNA]</scope>
    <source>
        <strain evidence="2 3">SWB007</strain>
    </source>
</reference>
<dbReference type="RefSeq" id="WP_106088738.1">
    <property type="nucleotide sequence ID" value="NZ_PVNL01000041.1"/>
</dbReference>
<gene>
    <name evidence="2" type="ORF">ENSA7_17090</name>
</gene>
<dbReference type="OrthoDB" id="5519058at2"/>
<proteinExistence type="predicted"/>
<organism evidence="2 3">
    <name type="scientific">Enhygromyxa salina</name>
    <dbReference type="NCBI Taxonomy" id="215803"/>
    <lineage>
        <taxon>Bacteria</taxon>
        <taxon>Pseudomonadati</taxon>
        <taxon>Myxococcota</taxon>
        <taxon>Polyangia</taxon>
        <taxon>Nannocystales</taxon>
        <taxon>Nannocystaceae</taxon>
        <taxon>Enhygromyxa</taxon>
    </lineage>
</organism>
<sequence>MNPRSSSQDLHPSTGARFVFEREPSAAPDSPRYLVTIYLPGTERWSGRLEWVDGRAKLDPTTEPAPDREPWPWALAEALKLARVLHRDPKPHMVRWRG</sequence>